<dbReference type="Proteomes" id="UP000325576">
    <property type="component" value="Unassembled WGS sequence"/>
</dbReference>
<gene>
    <name evidence="1" type="ORF">BS297_11195</name>
</gene>
<reference evidence="1 2" key="1">
    <citation type="journal article" date="2017" name="Poromechanics V (2013)">
        <title>Genomic Characterization of the Arsenic-Tolerant Actinobacterium, &lt;i&gt;Rhodococcus erythropolis&lt;/i&gt; S43.</title>
        <authorList>
            <person name="Retamal-Morales G."/>
            <person name="Mehnert M."/>
            <person name="Schwabe R."/>
            <person name="Tischler D."/>
            <person name="Schloemann M."/>
            <person name="Levican G.J."/>
        </authorList>
    </citation>
    <scope>NUCLEOTIDE SEQUENCE [LARGE SCALE GENOMIC DNA]</scope>
    <source>
        <strain evidence="1 2">S43</strain>
    </source>
</reference>
<organism evidence="1 2">
    <name type="scientific">Rhodococcus erythropolis</name>
    <name type="common">Arthrobacter picolinophilus</name>
    <dbReference type="NCBI Taxonomy" id="1833"/>
    <lineage>
        <taxon>Bacteria</taxon>
        <taxon>Bacillati</taxon>
        <taxon>Actinomycetota</taxon>
        <taxon>Actinomycetes</taxon>
        <taxon>Mycobacteriales</taxon>
        <taxon>Nocardiaceae</taxon>
        <taxon>Rhodococcus</taxon>
        <taxon>Rhodococcus erythropolis group</taxon>
    </lineage>
</organism>
<evidence type="ECO:0000313" key="1">
    <source>
        <dbReference type="EMBL" id="KAB2585271.1"/>
    </source>
</evidence>
<comment type="caution">
    <text evidence="1">The sequence shown here is derived from an EMBL/GenBank/DDBJ whole genome shotgun (WGS) entry which is preliminary data.</text>
</comment>
<evidence type="ECO:0000313" key="2">
    <source>
        <dbReference type="Proteomes" id="UP000325576"/>
    </source>
</evidence>
<proteinExistence type="predicted"/>
<dbReference type="EMBL" id="MRBO01000351">
    <property type="protein sequence ID" value="KAB2585271.1"/>
    <property type="molecule type" value="Genomic_DNA"/>
</dbReference>
<dbReference type="AlphaFoldDB" id="A0A5N5E613"/>
<accession>A0A5N5E613</accession>
<sequence>MTEPSHMVEGHGLHTDDPNPQRQFWYTADDLVYLGYQLEALEDLFGKTTPGPDGLVGWTVSTVWKVEEEVIAPAYELITSSFVDSEAAANAMFRAQSE</sequence>
<protein>
    <submittedName>
        <fullName evidence="1">Uncharacterized protein</fullName>
    </submittedName>
</protein>
<name>A0A5N5E613_RHOER</name>